<dbReference type="SUPFAM" id="SSF53756">
    <property type="entry name" value="UDP-Glycosyltransferase/glycogen phosphorylase"/>
    <property type="match status" value="1"/>
</dbReference>
<protein>
    <submittedName>
        <fullName evidence="3">Alpha-D-glcNAc alpha-1,2-L-rhamnosyltransferase</fullName>
    </submittedName>
</protein>
<dbReference type="Pfam" id="PF13439">
    <property type="entry name" value="Glyco_transf_4"/>
    <property type="match status" value="1"/>
</dbReference>
<dbReference type="GO" id="GO:0016757">
    <property type="term" value="F:glycosyltransferase activity"/>
    <property type="evidence" value="ECO:0007669"/>
    <property type="project" value="InterPro"/>
</dbReference>
<sequence>MKILHYTLGFQPLRTGGLIKYAEDLMLEQMDQGHQVLALYPGNIRLFSKKVGIKKVSSRRFECYELLNSLPLALFGGISEPSVFMSPCDNIVYRTFLEKVQPDIIHIHSLIGLHKEFLEIAKNLNIRLVLTSHDYFGLAPVPHFYFNGVDYSDNNTNLAWNIMSSNALSVKKLRFFQVPFYPTIRKLLKLLGKNPKSKKNLVIRDVIEEQDYSKLRHYYKQMFSLIDGYLFNSQLAEKVFEQNGLRPTNSMIASISNRSIRLHQRMNISHEKIRVAYIGPDEEYKGYFDFIDFAGTLDRESYEVATYGHFPNEEYPSFIEQKGYFTKETIDSVYGNIDILIVPSKWKETFGLITMEAISYGVNVFVSENVGSKDLLPESHVFKDKEDLLNKIINNQLEQIQLKTMKEHVEEVIGYYKQVRSNN</sequence>
<dbReference type="Pfam" id="PF00534">
    <property type="entry name" value="Glycos_transf_1"/>
    <property type="match status" value="1"/>
</dbReference>
<reference evidence="3" key="1">
    <citation type="journal article" date="2019" name="Sci. Rep.">
        <title>A comparative genomics approach for identifying host-range determinants in Streptococcus thermophilus bacteriophages.</title>
        <authorList>
            <person name="Szymczak P."/>
            <person name="Rau M.H."/>
            <person name="Monteiro J.M."/>
            <person name="Pinho M.G."/>
            <person name="Filipe S.R."/>
            <person name="Vogensen F.K."/>
            <person name="Zeidan A.A."/>
            <person name="Janzen T."/>
        </authorList>
    </citation>
    <scope>NUCLEOTIDE SEQUENCE</scope>
    <source>
        <strain evidence="3">STCH_28_eps_begin</strain>
    </source>
</reference>
<feature type="domain" description="Glycosyltransferase subfamily 4-like N-terminal" evidence="2">
    <location>
        <begin position="16"/>
        <end position="137"/>
    </location>
</feature>
<dbReference type="PANTHER" id="PTHR45947:SF3">
    <property type="entry name" value="SULFOQUINOVOSYL TRANSFERASE SQD2"/>
    <property type="match status" value="1"/>
</dbReference>
<feature type="domain" description="Glycosyl transferase family 1" evidence="1">
    <location>
        <begin position="264"/>
        <end position="380"/>
    </location>
</feature>
<proteinExistence type="predicted"/>
<dbReference type="InterPro" id="IPR001296">
    <property type="entry name" value="Glyco_trans_1"/>
</dbReference>
<evidence type="ECO:0000259" key="2">
    <source>
        <dbReference type="Pfam" id="PF13439"/>
    </source>
</evidence>
<dbReference type="RefSeq" id="WP_101415621.1">
    <property type="nucleotide sequence ID" value="NZ_CP025399.1"/>
</dbReference>
<evidence type="ECO:0000313" key="3">
    <source>
        <dbReference type="EMBL" id="QBR99724.1"/>
    </source>
</evidence>
<name>A0A4Y5FQH8_STRTR</name>
<dbReference type="Gene3D" id="3.40.50.2000">
    <property type="entry name" value="Glycogen Phosphorylase B"/>
    <property type="match status" value="2"/>
</dbReference>
<dbReference type="InterPro" id="IPR028098">
    <property type="entry name" value="Glyco_trans_4-like_N"/>
</dbReference>
<accession>A0A4Y5FQH8</accession>
<organism evidence="3">
    <name type="scientific">Streptococcus thermophilus</name>
    <dbReference type="NCBI Taxonomy" id="1308"/>
    <lineage>
        <taxon>Bacteria</taxon>
        <taxon>Bacillati</taxon>
        <taxon>Bacillota</taxon>
        <taxon>Bacilli</taxon>
        <taxon>Lactobacillales</taxon>
        <taxon>Streptococcaceae</taxon>
        <taxon>Streptococcus</taxon>
    </lineage>
</organism>
<dbReference type="AlphaFoldDB" id="A0A4Y5FQH8"/>
<dbReference type="CDD" id="cd03823">
    <property type="entry name" value="GT4_ExpE7-like"/>
    <property type="match status" value="1"/>
</dbReference>
<dbReference type="InterPro" id="IPR050194">
    <property type="entry name" value="Glycosyltransferase_grp1"/>
</dbReference>
<dbReference type="PANTHER" id="PTHR45947">
    <property type="entry name" value="SULFOQUINOVOSYL TRANSFERASE SQD2"/>
    <property type="match status" value="1"/>
</dbReference>
<evidence type="ECO:0000259" key="1">
    <source>
        <dbReference type="Pfam" id="PF00534"/>
    </source>
</evidence>
<dbReference type="EMBL" id="MK483534">
    <property type="protein sequence ID" value="QBR99724.1"/>
    <property type="molecule type" value="Genomic_DNA"/>
</dbReference>
<gene>
    <name evidence="3" type="ORF">eps28b_0007</name>
</gene>
<keyword evidence="3" id="KW-0808">Transferase</keyword>